<keyword evidence="9" id="KW-1185">Reference proteome</keyword>
<keyword evidence="5" id="KW-0902">Two-component regulatory system</keyword>
<dbReference type="InterPro" id="IPR050482">
    <property type="entry name" value="Sensor_HK_TwoCompSys"/>
</dbReference>
<evidence type="ECO:0000256" key="2">
    <source>
        <dbReference type="ARBA" id="ARBA00012438"/>
    </source>
</evidence>
<dbReference type="GO" id="GO:0000160">
    <property type="term" value="P:phosphorelay signal transduction system"/>
    <property type="evidence" value="ECO:0007669"/>
    <property type="project" value="UniProtKB-KW"/>
</dbReference>
<evidence type="ECO:0000256" key="4">
    <source>
        <dbReference type="ARBA" id="ARBA00022777"/>
    </source>
</evidence>
<dbReference type="Pfam" id="PF02518">
    <property type="entry name" value="HATPase_c"/>
    <property type="match status" value="1"/>
</dbReference>
<dbReference type="SUPFAM" id="SSF55874">
    <property type="entry name" value="ATPase domain of HSP90 chaperone/DNA topoisomerase II/histidine kinase"/>
    <property type="match status" value="1"/>
</dbReference>
<evidence type="ECO:0000259" key="7">
    <source>
        <dbReference type="PROSITE" id="PS50109"/>
    </source>
</evidence>
<reference evidence="8 9" key="1">
    <citation type="submission" date="2018-03" db="EMBL/GenBank/DDBJ databases">
        <title>Genomic Encyclopedia of Type Strains, Phase III (KMG-III): the genomes of soil and plant-associated and newly described type strains.</title>
        <authorList>
            <person name="Whitman W."/>
        </authorList>
    </citation>
    <scope>NUCLEOTIDE SEQUENCE [LARGE SCALE GENOMIC DNA]</scope>
    <source>
        <strain evidence="8 9">CGMCC 1.12700</strain>
    </source>
</reference>
<dbReference type="InterPro" id="IPR005467">
    <property type="entry name" value="His_kinase_dom"/>
</dbReference>
<dbReference type="PANTHER" id="PTHR24421:SF10">
    <property type="entry name" value="NITRATE_NITRITE SENSOR PROTEIN NARQ"/>
    <property type="match status" value="1"/>
</dbReference>
<evidence type="ECO:0000313" key="9">
    <source>
        <dbReference type="Proteomes" id="UP000240572"/>
    </source>
</evidence>
<feature type="transmembrane region" description="Helical" evidence="6">
    <location>
        <begin position="6"/>
        <end position="30"/>
    </location>
</feature>
<dbReference type="EMBL" id="PYGD01000010">
    <property type="protein sequence ID" value="PSK89702.1"/>
    <property type="molecule type" value="Genomic_DNA"/>
</dbReference>
<protein>
    <recommendedName>
        <fullName evidence="2">histidine kinase</fullName>
        <ecNumber evidence="2">2.7.13.3</ecNumber>
    </recommendedName>
</protein>
<dbReference type="AlphaFoldDB" id="A0A2P8CXK1"/>
<evidence type="ECO:0000256" key="6">
    <source>
        <dbReference type="SAM" id="Phobius"/>
    </source>
</evidence>
<accession>A0A2P8CXK1</accession>
<dbReference type="Gene3D" id="3.30.565.10">
    <property type="entry name" value="Histidine kinase-like ATPase, C-terminal domain"/>
    <property type="match status" value="1"/>
</dbReference>
<dbReference type="OrthoDB" id="9760839at2"/>
<dbReference type="GO" id="GO:0004673">
    <property type="term" value="F:protein histidine kinase activity"/>
    <property type="evidence" value="ECO:0007669"/>
    <property type="project" value="UniProtKB-EC"/>
</dbReference>
<keyword evidence="6" id="KW-0472">Membrane</keyword>
<keyword evidence="3" id="KW-0808">Transferase</keyword>
<keyword evidence="6" id="KW-1133">Transmembrane helix</keyword>
<dbReference type="InterPro" id="IPR036890">
    <property type="entry name" value="HATPase_C_sf"/>
</dbReference>
<evidence type="ECO:0000256" key="3">
    <source>
        <dbReference type="ARBA" id="ARBA00022679"/>
    </source>
</evidence>
<dbReference type="SMART" id="SM00387">
    <property type="entry name" value="HATPase_c"/>
    <property type="match status" value="1"/>
</dbReference>
<dbReference type="EC" id="2.7.13.3" evidence="2"/>
<dbReference type="PROSITE" id="PS50109">
    <property type="entry name" value="HIS_KIN"/>
    <property type="match status" value="1"/>
</dbReference>
<proteinExistence type="predicted"/>
<organism evidence="8 9">
    <name type="scientific">Taibaiella chishuiensis</name>
    <dbReference type="NCBI Taxonomy" id="1434707"/>
    <lineage>
        <taxon>Bacteria</taxon>
        <taxon>Pseudomonadati</taxon>
        <taxon>Bacteroidota</taxon>
        <taxon>Chitinophagia</taxon>
        <taxon>Chitinophagales</taxon>
        <taxon>Chitinophagaceae</taxon>
        <taxon>Taibaiella</taxon>
    </lineage>
</organism>
<dbReference type="CDD" id="cd16917">
    <property type="entry name" value="HATPase_UhpB-NarQ-NarX-like"/>
    <property type="match status" value="1"/>
</dbReference>
<dbReference type="Proteomes" id="UP000240572">
    <property type="component" value="Unassembled WGS sequence"/>
</dbReference>
<evidence type="ECO:0000256" key="5">
    <source>
        <dbReference type="ARBA" id="ARBA00023012"/>
    </source>
</evidence>
<sequence length="260" mass="29654">MNNQNLVPFFVTGTLLMVVFVFFLIVFLIVQKTKQNRQENEMLYARIDEKERTMQTISMEIHDNVNQMLNLTRMTLRMINKYAVPEQVPLLEQAGNILDNLIIDVHNISHTLNTEYLKKRGLIESLQQDVNWANISKKIECSLDIQGNHIAFPPEKELMLVRIAQEAINNTLKHSNATRLEIQLNYTGKEFKMSIADNGSGFNFDPDAPVTGVGLQSMHQRTRIIDGKLTFKSMVGSGTTVILTVPYTDSDLLSRRNVTN</sequence>
<evidence type="ECO:0000313" key="8">
    <source>
        <dbReference type="EMBL" id="PSK89702.1"/>
    </source>
</evidence>
<comment type="catalytic activity">
    <reaction evidence="1">
        <text>ATP + protein L-histidine = ADP + protein N-phospho-L-histidine.</text>
        <dbReference type="EC" id="2.7.13.3"/>
    </reaction>
</comment>
<gene>
    <name evidence="8" type="ORF">B0I18_1101</name>
</gene>
<dbReference type="InterPro" id="IPR003594">
    <property type="entry name" value="HATPase_dom"/>
</dbReference>
<keyword evidence="4 8" id="KW-0418">Kinase</keyword>
<comment type="caution">
    <text evidence="8">The sequence shown here is derived from an EMBL/GenBank/DDBJ whole genome shotgun (WGS) entry which is preliminary data.</text>
</comment>
<dbReference type="PANTHER" id="PTHR24421">
    <property type="entry name" value="NITRATE/NITRITE SENSOR PROTEIN NARX-RELATED"/>
    <property type="match status" value="1"/>
</dbReference>
<evidence type="ECO:0000256" key="1">
    <source>
        <dbReference type="ARBA" id="ARBA00000085"/>
    </source>
</evidence>
<dbReference type="RefSeq" id="WP_106524514.1">
    <property type="nucleotide sequence ID" value="NZ_PYGD01000010.1"/>
</dbReference>
<feature type="domain" description="Histidine kinase" evidence="7">
    <location>
        <begin position="56"/>
        <end position="249"/>
    </location>
</feature>
<name>A0A2P8CXK1_9BACT</name>
<keyword evidence="6" id="KW-0812">Transmembrane</keyword>